<evidence type="ECO:0000313" key="2">
    <source>
        <dbReference type="EMBL" id="MWB98744.1"/>
    </source>
</evidence>
<feature type="region of interest" description="Disordered" evidence="1">
    <location>
        <begin position="40"/>
        <end position="65"/>
    </location>
</feature>
<protein>
    <submittedName>
        <fullName evidence="2">Uncharacterized protein</fullName>
    </submittedName>
</protein>
<dbReference type="Proteomes" id="UP000438182">
    <property type="component" value="Unassembled WGS sequence"/>
</dbReference>
<dbReference type="EMBL" id="WSTA01000035">
    <property type="protein sequence ID" value="MWB98744.1"/>
    <property type="molecule type" value="Genomic_DNA"/>
</dbReference>
<dbReference type="RefSeq" id="WP_160424356.1">
    <property type="nucleotide sequence ID" value="NZ_WSTA01000035.1"/>
</dbReference>
<name>A0A6I4P5L8_9MICO</name>
<gene>
    <name evidence="2" type="ORF">GB864_09325</name>
</gene>
<sequence>MISDDAALSFRTAAKGVPTRLEALARNTGEWRVECGARADVAAQNDRGSGRAEARPEPSSSRAYGHTVTMPHQTLKTQGWVEWVNGVVPTTTTIHQQFDCHAVFGYAIWEAGLWWDFETARGSIPNWFTDPQKCNWA</sequence>
<reference evidence="2 3" key="1">
    <citation type="submission" date="2019-12" db="EMBL/GenBank/DDBJ databases">
        <authorList>
            <person name="Kim Y.S."/>
        </authorList>
    </citation>
    <scope>NUCLEOTIDE SEQUENCE [LARGE SCALE GENOMIC DNA]</scope>
    <source>
        <strain evidence="2 3">MMS17-SY077</strain>
    </source>
</reference>
<accession>A0A6I4P5L8</accession>
<dbReference type="AlphaFoldDB" id="A0A6I4P5L8"/>
<evidence type="ECO:0000313" key="3">
    <source>
        <dbReference type="Proteomes" id="UP000438182"/>
    </source>
</evidence>
<comment type="caution">
    <text evidence="2">The sequence shown here is derived from an EMBL/GenBank/DDBJ whole genome shotgun (WGS) entry which is preliminary data.</text>
</comment>
<evidence type="ECO:0000256" key="1">
    <source>
        <dbReference type="SAM" id="MobiDB-lite"/>
    </source>
</evidence>
<keyword evidence="3" id="KW-1185">Reference proteome</keyword>
<proteinExistence type="predicted"/>
<organism evidence="2 3">
    <name type="scientific">Agromyces seonyuensis</name>
    <dbReference type="NCBI Taxonomy" id="2662446"/>
    <lineage>
        <taxon>Bacteria</taxon>
        <taxon>Bacillati</taxon>
        <taxon>Actinomycetota</taxon>
        <taxon>Actinomycetes</taxon>
        <taxon>Micrococcales</taxon>
        <taxon>Microbacteriaceae</taxon>
        <taxon>Agromyces</taxon>
    </lineage>
</organism>